<reference evidence="1 2" key="1">
    <citation type="journal article" date="2022" name="Nat. Ecol. Evol.">
        <title>A masculinizing supergene underlies an exaggerated male reproductive morph in a spider.</title>
        <authorList>
            <person name="Hendrickx F."/>
            <person name="De Corte Z."/>
            <person name="Sonet G."/>
            <person name="Van Belleghem S.M."/>
            <person name="Kostlbacher S."/>
            <person name="Vangestel C."/>
        </authorList>
    </citation>
    <scope>NUCLEOTIDE SEQUENCE [LARGE SCALE GENOMIC DNA]</scope>
    <source>
        <strain evidence="1">W744_W776</strain>
    </source>
</reference>
<sequence>MTGNPTGCTLPNDGLLFFSCRRFRTFGGREVIFWRTFSCPSLPEIVRFCFLGVVVLFCPPPPPLFEQHSNKHFWWSDWSNRGGFHKSVVLTDEKVPKLYLSIC</sequence>
<accession>A0AAV6V8S5</accession>
<dbReference type="EMBL" id="JAFNEN010000132">
    <property type="protein sequence ID" value="KAG8193032.1"/>
    <property type="molecule type" value="Genomic_DNA"/>
</dbReference>
<organism evidence="1 2">
    <name type="scientific">Oedothorax gibbosus</name>
    <dbReference type="NCBI Taxonomy" id="931172"/>
    <lineage>
        <taxon>Eukaryota</taxon>
        <taxon>Metazoa</taxon>
        <taxon>Ecdysozoa</taxon>
        <taxon>Arthropoda</taxon>
        <taxon>Chelicerata</taxon>
        <taxon>Arachnida</taxon>
        <taxon>Araneae</taxon>
        <taxon>Araneomorphae</taxon>
        <taxon>Entelegynae</taxon>
        <taxon>Araneoidea</taxon>
        <taxon>Linyphiidae</taxon>
        <taxon>Erigoninae</taxon>
        <taxon>Oedothorax</taxon>
    </lineage>
</organism>
<protein>
    <submittedName>
        <fullName evidence="1">Uncharacterized protein</fullName>
    </submittedName>
</protein>
<comment type="caution">
    <text evidence="1">The sequence shown here is derived from an EMBL/GenBank/DDBJ whole genome shotgun (WGS) entry which is preliminary data.</text>
</comment>
<name>A0AAV6V8S5_9ARAC</name>
<dbReference type="AlphaFoldDB" id="A0AAV6V8S5"/>
<evidence type="ECO:0000313" key="1">
    <source>
        <dbReference type="EMBL" id="KAG8193032.1"/>
    </source>
</evidence>
<proteinExistence type="predicted"/>
<evidence type="ECO:0000313" key="2">
    <source>
        <dbReference type="Proteomes" id="UP000827092"/>
    </source>
</evidence>
<dbReference type="Proteomes" id="UP000827092">
    <property type="component" value="Unassembled WGS sequence"/>
</dbReference>
<keyword evidence="2" id="KW-1185">Reference proteome</keyword>
<gene>
    <name evidence="1" type="ORF">JTE90_028149</name>
</gene>